<dbReference type="InterPro" id="IPR010497">
    <property type="entry name" value="Epoxide_hydro_N"/>
</dbReference>
<dbReference type="RefSeq" id="WP_116468088.1">
    <property type="nucleotide sequence ID" value="NZ_QENQ01000001.1"/>
</dbReference>
<dbReference type="AlphaFoldDB" id="A0A2U0SBC4"/>
<accession>A0A2U0SBC4</accession>
<comment type="caution">
    <text evidence="6">The sequence shown here is derived from an EMBL/GenBank/DDBJ whole genome shotgun (WGS) entry which is preliminary data.</text>
</comment>
<evidence type="ECO:0000313" key="6">
    <source>
        <dbReference type="EMBL" id="PVX28640.1"/>
    </source>
</evidence>
<dbReference type="PIRSF" id="PIRSF001112">
    <property type="entry name" value="Epoxide_hydrolase"/>
    <property type="match status" value="1"/>
</dbReference>
<dbReference type="Proteomes" id="UP000245890">
    <property type="component" value="Unassembled WGS sequence"/>
</dbReference>
<feature type="active site" description="Proton donor" evidence="4">
    <location>
        <position position="309"/>
    </location>
</feature>
<comment type="similarity">
    <text evidence="1">Belongs to the peptidase S33 family.</text>
</comment>
<keyword evidence="3 6" id="KW-0378">Hydrolase</keyword>
<dbReference type="OrthoDB" id="27092at2"/>
<dbReference type="SUPFAM" id="SSF53474">
    <property type="entry name" value="alpha/beta-Hydrolases"/>
    <property type="match status" value="1"/>
</dbReference>
<dbReference type="EMBL" id="QENQ01000001">
    <property type="protein sequence ID" value="PVX28640.1"/>
    <property type="molecule type" value="Genomic_DNA"/>
</dbReference>
<reference evidence="6 7" key="1">
    <citation type="submission" date="2018-05" db="EMBL/GenBank/DDBJ databases">
        <title>Description of Sphingomonas pokkalii sp nov, isolated from the rhizosphere of saline tolerant pokkali rice and its draft genome analysis.</title>
        <authorList>
            <person name="Menon R."/>
            <person name="Kumari S."/>
            <person name="Rameshkumar N."/>
        </authorList>
    </citation>
    <scope>NUCLEOTIDE SEQUENCE [LARGE SCALE GENOMIC DNA]</scope>
    <source>
        <strain evidence="6 7">L3B27</strain>
    </source>
</reference>
<dbReference type="PANTHER" id="PTHR21661">
    <property type="entry name" value="EPOXIDE HYDROLASE 1-RELATED"/>
    <property type="match status" value="1"/>
</dbReference>
<dbReference type="PRINTS" id="PR00412">
    <property type="entry name" value="EPOXHYDRLASE"/>
</dbReference>
<dbReference type="Gene3D" id="3.40.50.1820">
    <property type="entry name" value="alpha/beta hydrolase"/>
    <property type="match status" value="1"/>
</dbReference>
<proteinExistence type="inferred from homology"/>
<organism evidence="6 7">
    <name type="scientific">Sphingomonas pokkalii</name>
    <dbReference type="NCBI Taxonomy" id="2175090"/>
    <lineage>
        <taxon>Bacteria</taxon>
        <taxon>Pseudomonadati</taxon>
        <taxon>Pseudomonadota</taxon>
        <taxon>Alphaproteobacteria</taxon>
        <taxon>Sphingomonadales</taxon>
        <taxon>Sphingomonadaceae</taxon>
        <taxon>Sphingomonas</taxon>
    </lineage>
</organism>
<evidence type="ECO:0000256" key="1">
    <source>
        <dbReference type="ARBA" id="ARBA00010088"/>
    </source>
</evidence>
<dbReference type="GO" id="GO:0004301">
    <property type="term" value="F:epoxide hydrolase activity"/>
    <property type="evidence" value="ECO:0007669"/>
    <property type="project" value="TreeGrafter"/>
</dbReference>
<evidence type="ECO:0000256" key="2">
    <source>
        <dbReference type="ARBA" id="ARBA00022797"/>
    </source>
</evidence>
<name>A0A2U0SBC4_9SPHN</name>
<protein>
    <submittedName>
        <fullName evidence="6">Epoxide hydrolase</fullName>
    </submittedName>
</protein>
<gene>
    <name evidence="6" type="ORF">DD559_04250</name>
</gene>
<dbReference type="InterPro" id="IPR029058">
    <property type="entry name" value="AB_hydrolase_fold"/>
</dbReference>
<dbReference type="InterPro" id="IPR016292">
    <property type="entry name" value="Epoxide_hydrolase"/>
</dbReference>
<evidence type="ECO:0000256" key="3">
    <source>
        <dbReference type="ARBA" id="ARBA00022801"/>
    </source>
</evidence>
<dbReference type="PANTHER" id="PTHR21661:SF35">
    <property type="entry name" value="EPOXIDE HYDROLASE"/>
    <property type="match status" value="1"/>
</dbReference>
<sequence length="396" mass="43267">MPTAVPFTIAIAESRLSWIQDRVRAFPWDSVPDAGGWGAGMAKDTLRRIVDHWANGYDWRAEEAALNGLPQFRAETDQGRLHFVHLRSQAGATRLPILLLHGWPGSFAEFRDVAPRLAHPERFGGTAADAFDLVIPSLPGFAFSDKLRAPIGARTIAGMMHHLMTRTLGYEHYIVQGGDWGSAIGSWIAHDYPQACIGLHLNMAILSHGGARAETEAEKAYRAEQARSRDSEGAYAQLQRTKPQTLGFALEDSPVGAAAWMLEKFVAWSDLPHVDGTPDLEAVHSIDRLLTNVMLYVATGSMTTSTWIYLGNTHDNAVLLEHPVTTPTAVAAFPDPVFSPPPRSLAEKSYNIVRWTPMPRGGHFAAMEQPQAFAADLRTFAETIAAPPKAGTHPSP</sequence>
<keyword evidence="2" id="KW-0058">Aromatic hydrocarbons catabolism</keyword>
<feature type="active site" description="Nucleophile" evidence="4">
    <location>
        <position position="179"/>
    </location>
</feature>
<feature type="active site" description="Proton acceptor" evidence="4">
    <location>
        <position position="363"/>
    </location>
</feature>
<dbReference type="InterPro" id="IPR000639">
    <property type="entry name" value="Epox_hydrolase-like"/>
</dbReference>
<feature type="domain" description="Epoxide hydrolase N-terminal" evidence="5">
    <location>
        <begin position="6"/>
        <end position="110"/>
    </location>
</feature>
<dbReference type="GO" id="GO:0097176">
    <property type="term" value="P:epoxide metabolic process"/>
    <property type="evidence" value="ECO:0007669"/>
    <property type="project" value="TreeGrafter"/>
</dbReference>
<evidence type="ECO:0000259" key="5">
    <source>
        <dbReference type="Pfam" id="PF06441"/>
    </source>
</evidence>
<keyword evidence="7" id="KW-1185">Reference proteome</keyword>
<evidence type="ECO:0000313" key="7">
    <source>
        <dbReference type="Proteomes" id="UP000245890"/>
    </source>
</evidence>
<dbReference type="Pfam" id="PF06441">
    <property type="entry name" value="EHN"/>
    <property type="match status" value="1"/>
</dbReference>
<evidence type="ECO:0000256" key="4">
    <source>
        <dbReference type="PIRSR" id="PIRSR001112-1"/>
    </source>
</evidence>